<name>A0ABY0G1G8_9PLEO</name>
<comment type="caution">
    <text evidence="2">The sequence shown here is derived from an EMBL/GenBank/DDBJ whole genome shotgun (WGS) entry which is preliminary data.</text>
</comment>
<keyword evidence="1" id="KW-0732">Signal</keyword>
<proteinExistence type="predicted"/>
<feature type="signal peptide" evidence="1">
    <location>
        <begin position="1"/>
        <end position="16"/>
    </location>
</feature>
<evidence type="ECO:0000256" key="1">
    <source>
        <dbReference type="SAM" id="SignalP"/>
    </source>
</evidence>
<accession>A0ABY0G1G8</accession>
<evidence type="ECO:0000313" key="3">
    <source>
        <dbReference type="Proteomes" id="UP000293195"/>
    </source>
</evidence>
<dbReference type="Proteomes" id="UP000293195">
    <property type="component" value="Unassembled WGS sequence"/>
</dbReference>
<evidence type="ECO:0000313" key="2">
    <source>
        <dbReference type="EMBL" id="RYN92141.1"/>
    </source>
</evidence>
<protein>
    <submittedName>
        <fullName evidence="2">Uncharacterized protein</fullName>
    </submittedName>
</protein>
<feature type="chain" id="PRO_5045620574" evidence="1">
    <location>
        <begin position="17"/>
        <end position="68"/>
    </location>
</feature>
<dbReference type="EMBL" id="PDXF01000062">
    <property type="protein sequence ID" value="RYN92141.1"/>
    <property type="molecule type" value="Genomic_DNA"/>
</dbReference>
<reference evidence="3" key="1">
    <citation type="journal article" date="2019" name="bioRxiv">
        <title>Genomics, evolutionary history and diagnostics of the Alternaria alternata species group including apple and Asian pear pathotypes.</title>
        <authorList>
            <person name="Armitage A.D."/>
            <person name="Cockerton H.M."/>
            <person name="Sreenivasaprasad S."/>
            <person name="Woodhall J.W."/>
            <person name="Lane C.R."/>
            <person name="Harrison R.J."/>
            <person name="Clarkson J.P."/>
        </authorList>
    </citation>
    <scope>NUCLEOTIDE SEQUENCE [LARGE SCALE GENOMIC DNA]</scope>
    <source>
        <strain evidence="3">FERA 635</strain>
    </source>
</reference>
<sequence>MRFAAIIAALAVTATALPATSLEQTGASLDAQAAACAHQDSYDICRSNCSPLAPAFACQINCLIAYCA</sequence>
<organism evidence="2 3">
    <name type="scientific">Alternaria tenuissima</name>
    <dbReference type="NCBI Taxonomy" id="119927"/>
    <lineage>
        <taxon>Eukaryota</taxon>
        <taxon>Fungi</taxon>
        <taxon>Dikarya</taxon>
        <taxon>Ascomycota</taxon>
        <taxon>Pezizomycotina</taxon>
        <taxon>Dothideomycetes</taxon>
        <taxon>Pleosporomycetidae</taxon>
        <taxon>Pleosporales</taxon>
        <taxon>Pleosporineae</taxon>
        <taxon>Pleosporaceae</taxon>
        <taxon>Alternaria</taxon>
        <taxon>Alternaria sect. Alternaria</taxon>
        <taxon>Alternaria alternata complex</taxon>
    </lineage>
</organism>
<gene>
    <name evidence="2" type="ORF">AA0119_g10230</name>
</gene>
<keyword evidence="3" id="KW-1185">Reference proteome</keyword>